<dbReference type="Proteomes" id="UP000466345">
    <property type="component" value="Unassembled WGS sequence"/>
</dbReference>
<proteinExistence type="predicted"/>
<sequence length="149" mass="16680">MTSQEIRLDCRQHAARDVLVVVPYIDGVPLTTMIDHFETGAGMEPAGDAYGGLIPAFFRYGPMEEHFHGRSTNSLGPKTPVLGCECGEVGCWPLMVDITVTPGHVTWHSFEQPYRRERDYSGFGPFRFERRQYDESVRVLAEAVSAEVA</sequence>
<protein>
    <submittedName>
        <fullName evidence="1">Uncharacterized protein</fullName>
    </submittedName>
</protein>
<accession>A0A7K0C9B7</accession>
<comment type="caution">
    <text evidence="1">The sequence shown here is derived from an EMBL/GenBank/DDBJ whole genome shotgun (WGS) entry which is preliminary data.</text>
</comment>
<dbReference type="EMBL" id="WEGJ01000001">
    <property type="protein sequence ID" value="MQY10055.1"/>
    <property type="molecule type" value="Genomic_DNA"/>
</dbReference>
<dbReference type="RefSeq" id="WP_153449429.1">
    <property type="nucleotide sequence ID" value="NZ_WEGJ01000001.1"/>
</dbReference>
<evidence type="ECO:0000313" key="1">
    <source>
        <dbReference type="EMBL" id="MQY10055.1"/>
    </source>
</evidence>
<reference evidence="1 2" key="1">
    <citation type="submission" date="2019-10" db="EMBL/GenBank/DDBJ databases">
        <title>Streptomyces smaragdinus sp. nov. and Streptomyces fabii sp. nov., isolated from the gut of fungus growing-termite Macrotermes natalensis.</title>
        <authorList>
            <person name="Schwitalla J."/>
            <person name="Benndorf R."/>
            <person name="Martin K."/>
            <person name="De Beer W."/>
            <person name="Kaster A.-K."/>
            <person name="Vollmers J."/>
            <person name="Poulsen M."/>
            <person name="Beemelmanns C."/>
        </authorList>
    </citation>
    <scope>NUCLEOTIDE SEQUENCE [LARGE SCALE GENOMIC DNA]</scope>
    <source>
        <strain evidence="1 2">RB5</strain>
    </source>
</reference>
<evidence type="ECO:0000313" key="2">
    <source>
        <dbReference type="Proteomes" id="UP000466345"/>
    </source>
</evidence>
<gene>
    <name evidence="1" type="ORF">SRB5_01590</name>
</gene>
<organism evidence="1 2">
    <name type="scientific">Streptomyces smaragdinus</name>
    <dbReference type="NCBI Taxonomy" id="2585196"/>
    <lineage>
        <taxon>Bacteria</taxon>
        <taxon>Bacillati</taxon>
        <taxon>Actinomycetota</taxon>
        <taxon>Actinomycetes</taxon>
        <taxon>Kitasatosporales</taxon>
        <taxon>Streptomycetaceae</taxon>
        <taxon>Streptomyces</taxon>
    </lineage>
</organism>
<dbReference type="OrthoDB" id="342114at2"/>
<dbReference type="AlphaFoldDB" id="A0A7K0C9B7"/>
<name>A0A7K0C9B7_9ACTN</name>
<keyword evidence="2" id="KW-1185">Reference proteome</keyword>